<dbReference type="PANTHER" id="PTHR42643:SF30">
    <property type="entry name" value="IONOTROPIC RECEPTOR 40A-RELATED"/>
    <property type="match status" value="1"/>
</dbReference>
<dbReference type="EMBL" id="KU756934">
    <property type="protein sequence ID" value="AMM70667.1"/>
    <property type="molecule type" value="Genomic_DNA"/>
</dbReference>
<feature type="transmembrane region" description="Helical" evidence="12">
    <location>
        <begin position="381"/>
        <end position="399"/>
    </location>
</feature>
<name>A0A141W3G0_9NEOP</name>
<evidence type="ECO:0000256" key="1">
    <source>
        <dbReference type="ARBA" id="ARBA00004651"/>
    </source>
</evidence>
<feature type="transmembrane region" description="Helical" evidence="12">
    <location>
        <begin position="566"/>
        <end position="583"/>
    </location>
</feature>
<keyword evidence="4 12" id="KW-0812">Transmembrane</keyword>
<evidence type="ECO:0000256" key="2">
    <source>
        <dbReference type="ARBA" id="ARBA00022448"/>
    </source>
</evidence>
<evidence type="ECO:0000256" key="8">
    <source>
        <dbReference type="ARBA" id="ARBA00023170"/>
    </source>
</evidence>
<sequence>MNSSASEKLLYTDIPVLENMGKAAAKIAFYNFDWRYVALVVHNALNIISLEIFLKNYNKSVVLKFGKFIPQRRATRIPQFVIFGKDSNDIIDIILWLDKSQYDNSAKYIIICASYEYDDKCDENHIFATLSSVFIINVIYIRSKGDTDYEVFTYDIVVPEKCVNNLPYKLDVSSNCTNDDCLINLYPRQLKNLYKCPLIVSTFHQPPFMILNNETSEPSGGDGEILKILSSALNATLKIKIPAEGNVWGRYHDGNWTGSLGDVYNNHAHMSVCSLPVSARKSSNFTISFIYNSMDIVWTAALPPQKPSWEKLLSPLDTSIRVGLFLIFVCIAIINVMTRLDIWRRIRMVLKIGPIRSSLLFYSWALFLGTSILKMPKNRSLLMLVYSWIWYCFVIRSAYQAALMNSLKTKIYEEYYPSLDSVLKGRHPYGGLSTLRQYYSDDPLIYENWKVLDFNESYNILDQISEGTSDFVLAYNKENVIEYLMESNGNKRLQIIPQKIISSPIAIYFKKHSALASSVNRILSFAVESGFSQIVHRNYLTHKKYIFQLTSNKVYNPLTLDNFKSCMLLMIAGWFLGLIFFVVETYCGQLEEDE</sequence>
<keyword evidence="5 12" id="KW-1133">Transmembrane helix</keyword>
<dbReference type="SUPFAM" id="SSF53850">
    <property type="entry name" value="Periplasmic binding protein-like II"/>
    <property type="match status" value="1"/>
</dbReference>
<dbReference type="Gene3D" id="3.40.190.10">
    <property type="entry name" value="Periplasmic binding protein-like II"/>
    <property type="match status" value="1"/>
</dbReference>
<evidence type="ECO:0000256" key="9">
    <source>
        <dbReference type="ARBA" id="ARBA00023180"/>
    </source>
</evidence>
<evidence type="ECO:0000256" key="12">
    <source>
        <dbReference type="SAM" id="Phobius"/>
    </source>
</evidence>
<evidence type="ECO:0000259" key="13">
    <source>
        <dbReference type="Pfam" id="PF10613"/>
    </source>
</evidence>
<evidence type="ECO:0000256" key="5">
    <source>
        <dbReference type="ARBA" id="ARBA00022989"/>
    </source>
</evidence>
<keyword evidence="7 12" id="KW-0472">Membrane</keyword>
<evidence type="ECO:0000256" key="10">
    <source>
        <dbReference type="ARBA" id="ARBA00023286"/>
    </source>
</evidence>
<keyword evidence="8 14" id="KW-0675">Receptor</keyword>
<keyword evidence="6" id="KW-0406">Ion transport</keyword>
<dbReference type="InterPro" id="IPR052192">
    <property type="entry name" value="Insect_Ionotropic_Sensory_Rcpt"/>
</dbReference>
<dbReference type="GO" id="GO:0015276">
    <property type="term" value="F:ligand-gated monoatomic ion channel activity"/>
    <property type="evidence" value="ECO:0007669"/>
    <property type="project" value="InterPro"/>
</dbReference>
<protein>
    <submittedName>
        <fullName evidence="14">Ionotropic receptor 7d1</fullName>
    </submittedName>
</protein>
<comment type="subcellular location">
    <subcellularLocation>
        <location evidence="1">Cell membrane</location>
        <topology evidence="1">Multi-pass membrane protein</topology>
    </subcellularLocation>
</comment>
<evidence type="ECO:0000256" key="4">
    <source>
        <dbReference type="ARBA" id="ARBA00022692"/>
    </source>
</evidence>
<evidence type="ECO:0000256" key="3">
    <source>
        <dbReference type="ARBA" id="ARBA00022475"/>
    </source>
</evidence>
<evidence type="ECO:0000256" key="7">
    <source>
        <dbReference type="ARBA" id="ARBA00023136"/>
    </source>
</evidence>
<evidence type="ECO:0000256" key="11">
    <source>
        <dbReference type="ARBA" id="ARBA00023303"/>
    </source>
</evidence>
<feature type="transmembrane region" description="Helical" evidence="12">
    <location>
        <begin position="320"/>
        <end position="338"/>
    </location>
</feature>
<dbReference type="GO" id="GO:0005886">
    <property type="term" value="C:plasma membrane"/>
    <property type="evidence" value="ECO:0007669"/>
    <property type="project" value="UniProtKB-SubCell"/>
</dbReference>
<dbReference type="InterPro" id="IPR019594">
    <property type="entry name" value="Glu/Gly-bd"/>
</dbReference>
<proteinExistence type="predicted"/>
<organism evidence="14">
    <name type="scientific">Heliconius clysonymus</name>
    <dbReference type="NCBI Taxonomy" id="33446"/>
    <lineage>
        <taxon>Eukaryota</taxon>
        <taxon>Metazoa</taxon>
        <taxon>Ecdysozoa</taxon>
        <taxon>Arthropoda</taxon>
        <taxon>Hexapoda</taxon>
        <taxon>Insecta</taxon>
        <taxon>Pterygota</taxon>
        <taxon>Neoptera</taxon>
        <taxon>Endopterygota</taxon>
        <taxon>Lepidoptera</taxon>
        <taxon>Glossata</taxon>
        <taxon>Ditrysia</taxon>
        <taxon>Papilionoidea</taxon>
        <taxon>Nymphalidae</taxon>
        <taxon>Heliconiinae</taxon>
        <taxon>Heliconiini</taxon>
        <taxon>Heliconius</taxon>
    </lineage>
</organism>
<keyword evidence="9" id="KW-0325">Glycoprotein</keyword>
<dbReference type="Pfam" id="PF10613">
    <property type="entry name" value="Lig_chan-Glu_bd"/>
    <property type="match status" value="1"/>
</dbReference>
<keyword evidence="2" id="KW-0813">Transport</keyword>
<keyword evidence="11" id="KW-0407">Ion channel</keyword>
<accession>A0A141W3G0</accession>
<dbReference type="PANTHER" id="PTHR42643">
    <property type="entry name" value="IONOTROPIC RECEPTOR 20A-RELATED"/>
    <property type="match status" value="1"/>
</dbReference>
<dbReference type="AlphaFoldDB" id="A0A141W3G0"/>
<keyword evidence="10" id="KW-1071">Ligand-gated ion channel</keyword>
<keyword evidence="3" id="KW-1003">Cell membrane</keyword>
<evidence type="ECO:0000256" key="6">
    <source>
        <dbReference type="ARBA" id="ARBA00023065"/>
    </source>
</evidence>
<evidence type="ECO:0000313" key="14">
    <source>
        <dbReference type="EMBL" id="AMM70667.1"/>
    </source>
</evidence>
<dbReference type="Gene3D" id="1.10.287.70">
    <property type="match status" value="1"/>
</dbReference>
<reference evidence="14" key="1">
    <citation type="journal article" date="2016" name="BMC Genomics">
        <title>Genome-wide analysis of ionotropic receptors provides insight into their evolution in Heliconius butterflies.</title>
        <authorList>
            <person name="van Schooten B."/>
            <person name="Jiggins C.D."/>
            <person name="Briscoe A.D."/>
            <person name="Papa R."/>
        </authorList>
    </citation>
    <scope>NUCLEOTIDE SEQUENCE</scope>
</reference>
<feature type="transmembrane region" description="Helical" evidence="12">
    <location>
        <begin position="359"/>
        <end position="375"/>
    </location>
</feature>
<feature type="domain" description="Ionotropic glutamate receptor L-glutamate and glycine-binding" evidence="13">
    <location>
        <begin position="198"/>
        <end position="298"/>
    </location>
</feature>